<evidence type="ECO:0000313" key="3">
    <source>
        <dbReference type="Proteomes" id="UP000001555"/>
    </source>
</evidence>
<dbReference type="AlphaFoldDB" id="B7PTE6"/>
<name>B7PTE6_IXOSC</name>
<dbReference type="VEuPathDB" id="VectorBase:ISCP_033130"/>
<keyword evidence="1" id="KW-0548">Nucleotidyltransferase</keyword>
<dbReference type="VEuPathDB" id="VectorBase:ISCW007493"/>
<accession>B7PTE6</accession>
<dbReference type="InParanoid" id="B7PTE6"/>
<dbReference type="VEuPathDB" id="VectorBase:ISCI011041"/>
<sequence length="239" mass="27115">MYNKYKKKNMFPTKGEQQYKLSRIIHKAVAEHGEAEVKRRLDAKYLPVSPKEKHPEYQGAENIEVDQDIEEWEVRNAMQDLNRRSASGPDRVSNKALRNLNDAAVTALTAYFNKCWRAGKLPRQWKQAKTILIPKPSKSPDIENLRPISLTSCVGQSSKIKVNKVLRRTRPLYLTPLIEACRLDEAKSLSRVGSLGDVEDVPSYAGFLTVQPDMGSNMFFWFFPAKVSGCPASIQSFLV</sequence>
<dbReference type="PANTHER" id="PTHR19446">
    <property type="entry name" value="REVERSE TRANSCRIPTASES"/>
    <property type="match status" value="1"/>
</dbReference>
<dbReference type="EMBL" id="ABJB010636263">
    <property type="status" value="NOT_ANNOTATED_CDS"/>
    <property type="molecule type" value="Genomic_DNA"/>
</dbReference>
<evidence type="ECO:0000313" key="2">
    <source>
        <dbReference type="EnsemblMetazoa" id="ISCW007493-PA"/>
    </source>
</evidence>
<evidence type="ECO:0000313" key="1">
    <source>
        <dbReference type="EMBL" id="EEC09868.1"/>
    </source>
</evidence>
<dbReference type="EnsemblMetazoa" id="ISCW007493-RA">
    <property type="protein sequence ID" value="ISCW007493-PA"/>
    <property type="gene ID" value="ISCW007493"/>
</dbReference>
<reference evidence="2" key="2">
    <citation type="submission" date="2020-05" db="UniProtKB">
        <authorList>
            <consortium name="EnsemblMetazoa"/>
        </authorList>
    </citation>
    <scope>IDENTIFICATION</scope>
    <source>
        <strain evidence="2">wikel</strain>
    </source>
</reference>
<dbReference type="HOGENOM" id="CLU_1162274_0_0_1"/>
<keyword evidence="3" id="KW-1185">Reference proteome</keyword>
<dbReference type="PaxDb" id="6945-B7PTE6"/>
<dbReference type="EMBL" id="DS785233">
    <property type="protein sequence ID" value="EEC09868.1"/>
    <property type="molecule type" value="Genomic_DNA"/>
</dbReference>
<keyword evidence="1" id="KW-0695">RNA-directed DNA polymerase</keyword>
<organism>
    <name type="scientific">Ixodes scapularis</name>
    <name type="common">Black-legged tick</name>
    <name type="synonym">Deer tick</name>
    <dbReference type="NCBI Taxonomy" id="6945"/>
    <lineage>
        <taxon>Eukaryota</taxon>
        <taxon>Metazoa</taxon>
        <taxon>Ecdysozoa</taxon>
        <taxon>Arthropoda</taxon>
        <taxon>Chelicerata</taxon>
        <taxon>Arachnida</taxon>
        <taxon>Acari</taxon>
        <taxon>Parasitiformes</taxon>
        <taxon>Ixodida</taxon>
        <taxon>Ixodoidea</taxon>
        <taxon>Ixodidae</taxon>
        <taxon>Ixodinae</taxon>
        <taxon>Ixodes</taxon>
    </lineage>
</organism>
<dbReference type="GO" id="GO:0003964">
    <property type="term" value="F:RNA-directed DNA polymerase activity"/>
    <property type="evidence" value="ECO:0007669"/>
    <property type="project" value="UniProtKB-KW"/>
</dbReference>
<gene>
    <name evidence="1" type="ORF">IscW_ISCW007493</name>
</gene>
<proteinExistence type="predicted"/>
<dbReference type="Proteomes" id="UP000001555">
    <property type="component" value="Unassembled WGS sequence"/>
</dbReference>
<keyword evidence="1" id="KW-0808">Transferase</keyword>
<protein>
    <submittedName>
        <fullName evidence="1 2">Reverse transcriptase, putative</fullName>
        <ecNumber evidence="1">2.7.7.49</ecNumber>
    </submittedName>
</protein>
<dbReference type="EMBL" id="ABJB010476980">
    <property type="status" value="NOT_ANNOTATED_CDS"/>
    <property type="molecule type" value="Genomic_DNA"/>
</dbReference>
<dbReference type="EC" id="2.7.7.49" evidence="1"/>
<reference evidence="1 3" key="1">
    <citation type="submission" date="2008-03" db="EMBL/GenBank/DDBJ databases">
        <title>Annotation of Ixodes scapularis.</title>
        <authorList>
            <consortium name="Ixodes scapularis Genome Project Consortium"/>
            <person name="Caler E."/>
            <person name="Hannick L.I."/>
            <person name="Bidwell S."/>
            <person name="Joardar V."/>
            <person name="Thiagarajan M."/>
            <person name="Amedeo P."/>
            <person name="Galinsky K.J."/>
            <person name="Schobel S."/>
            <person name="Inman J."/>
            <person name="Hostetler J."/>
            <person name="Miller J."/>
            <person name="Hammond M."/>
            <person name="Megy K."/>
            <person name="Lawson D."/>
            <person name="Kodira C."/>
            <person name="Sutton G."/>
            <person name="Meyer J."/>
            <person name="Hill C.A."/>
            <person name="Birren B."/>
            <person name="Nene V."/>
            <person name="Collins F."/>
            <person name="Alarcon-Chaidez F."/>
            <person name="Wikel S."/>
            <person name="Strausberg R."/>
        </authorList>
    </citation>
    <scope>NUCLEOTIDE SEQUENCE [LARGE SCALE GENOMIC DNA]</scope>
    <source>
        <strain evidence="3">Wikel</strain>
        <strain evidence="1">Wikel colony</strain>
    </source>
</reference>
<dbReference type="OrthoDB" id="443318at2759"/>
<dbReference type="VEuPathDB" id="VectorBase:ISCI010424"/>